<dbReference type="EMBL" id="MT143133">
    <property type="protein sequence ID" value="QJA93240.1"/>
    <property type="molecule type" value="Genomic_DNA"/>
</dbReference>
<dbReference type="InterPro" id="IPR056112">
    <property type="entry name" value="DUF7695"/>
</dbReference>
<organism evidence="2">
    <name type="scientific">viral metagenome</name>
    <dbReference type="NCBI Taxonomy" id="1070528"/>
    <lineage>
        <taxon>unclassified sequences</taxon>
        <taxon>metagenomes</taxon>
        <taxon>organismal metagenomes</taxon>
    </lineage>
</organism>
<sequence>MIISNKAKCLKCGDVIESRSVHDFVWCNCHSIAVDGGREYLRRVGEAFDMKELSEIKEDSIVNKEVLAKDFDDLTYIEIEYIIKKISSHNYRTNVRSKRADATDVKIYMGDKKQLEEILNYEY</sequence>
<proteinExistence type="predicted"/>
<name>A0A6M3LEM0_9ZZZZ</name>
<evidence type="ECO:0000259" key="1">
    <source>
        <dbReference type="Pfam" id="PF24749"/>
    </source>
</evidence>
<accession>A0A6M3LEM0</accession>
<reference evidence="2" key="1">
    <citation type="submission" date="2020-03" db="EMBL/GenBank/DDBJ databases">
        <title>The deep terrestrial virosphere.</title>
        <authorList>
            <person name="Holmfeldt K."/>
            <person name="Nilsson E."/>
            <person name="Simone D."/>
            <person name="Lopez-Fernandez M."/>
            <person name="Wu X."/>
            <person name="de Brujin I."/>
            <person name="Lundin D."/>
            <person name="Andersson A."/>
            <person name="Bertilsson S."/>
            <person name="Dopson M."/>
        </authorList>
    </citation>
    <scope>NUCLEOTIDE SEQUENCE</scope>
    <source>
        <strain evidence="2">MM415B04309</strain>
    </source>
</reference>
<evidence type="ECO:0000313" key="2">
    <source>
        <dbReference type="EMBL" id="QJA93240.1"/>
    </source>
</evidence>
<dbReference type="Pfam" id="PF24749">
    <property type="entry name" value="DUF7695"/>
    <property type="match status" value="1"/>
</dbReference>
<gene>
    <name evidence="2" type="ORF">MM415B04309_0007</name>
</gene>
<dbReference type="AlphaFoldDB" id="A0A6M3LEM0"/>
<feature type="domain" description="DUF7695" evidence="1">
    <location>
        <begin position="2"/>
        <end position="57"/>
    </location>
</feature>
<protein>
    <recommendedName>
        <fullName evidence="1">DUF7695 domain-containing protein</fullName>
    </recommendedName>
</protein>